<proteinExistence type="predicted"/>
<sequence>MPVSTGFSGTPLLRTAPVLAVLVCHDADPWLDEALAALRALTLRPRHILAVDTGSVDGTAETLRAACTGVDKTLDGVLTLPRETGFSAATAAAVTAALQRWGDPGQWIWLLHDDCAPEPDCLAALLTVAEVSPSAAVLGPLCLEWTDPRLVVEAGVSTDSSGHRQTGLGPTELDWGRYGEPGTVGVWIEQNTEALAVSSAGALVRREVWQKLHGFDEALPLFGDDIDFGWRANLAGYVVIVVPAARIRHAMAATKGNRSLDALDRNSGLSRTFLALRARREHGLRTVLVNSSMLSFVLGLPRLAILGLLRGIGFALLRQFSSARAELGATARLLTGRAGLLAARRERRLYRDPDARDVRGLFTSRLTRLRNTGRGGLTRFLRNRLRADAALGRLPAKADRLPTWTPSAQVGPPALPAGALGRRGRPPRLAAGLRRPARAVVVEVPEPAAFRPSPRPRAAAAAAPRPAPELVVVEVDRARVVRELLLSPAVLLVAVMALLALVIHSARVGGVLSGGELLPVGDLARTWMEYLASWHGVGGGTTASATPALAVLGSLGVLLGGPAAAAAVLLLADLPLAALSGYLATRRLPVARWVRAVAAAGYALLPAATAATAQGRLEVVVVHVFLPLVLAGVAAAVRPATGSWLSVASGTALGLAVIGAFSPLTHLLVLVVAVIAFVVMGRSVTPLVAIVLLPLGLLLPWPAVVVQHPEVLVPSGPPASVLSLAALNPGGPGGTPWVGFAVLAAVLIAVVACPRREVLPGFGLVVVGAVAAVAVPGWPGAALLVVGCGLLWVVLVAVAYGDRPRPLAFAAPVVLLWLAAGALVVGREGPLRAGEEAQLGKNQAAELAATSSWQLIVGERPWLVRGRSPLFGDSALRLRTDRAPALAADFTSYDQPAVRTAVSRAAAAGVRFVVLPDEETANRVRVFAADLVATVPARSDGKPVLRLLRVQPPAVLLPPDVGVIARSTTPPPEELAGVAPVPGGPPAVAVRVSPGAEARLLVLAATDEPGWRASIDGEPANPTRAWGGQVALTLPGREVEVRVEVATGSRDILLLVQAFAALFALLTAIPTPPRSRTG</sequence>
<feature type="transmembrane region" description="Helical" evidence="2">
    <location>
        <begin position="667"/>
        <end position="699"/>
    </location>
</feature>
<evidence type="ECO:0000313" key="4">
    <source>
        <dbReference type="Proteomes" id="UP000183376"/>
    </source>
</evidence>
<keyword evidence="2" id="KW-0472">Membrane</keyword>
<organism evidence="3 4">
    <name type="scientific">Allokutzneria albata</name>
    <name type="common">Kibdelosporangium albatum</name>
    <dbReference type="NCBI Taxonomy" id="211114"/>
    <lineage>
        <taxon>Bacteria</taxon>
        <taxon>Bacillati</taxon>
        <taxon>Actinomycetota</taxon>
        <taxon>Actinomycetes</taxon>
        <taxon>Pseudonocardiales</taxon>
        <taxon>Pseudonocardiaceae</taxon>
        <taxon>Allokutzneria</taxon>
    </lineage>
</organism>
<evidence type="ECO:0000256" key="1">
    <source>
        <dbReference type="SAM" id="MobiDB-lite"/>
    </source>
</evidence>
<dbReference type="InterPro" id="IPR050834">
    <property type="entry name" value="Glycosyltransf_2"/>
</dbReference>
<feature type="transmembrane region" description="Helical" evidence="2">
    <location>
        <begin position="619"/>
        <end position="637"/>
    </location>
</feature>
<dbReference type="Gene3D" id="3.90.550.10">
    <property type="entry name" value="Spore Coat Polysaccharide Biosynthesis Protein SpsA, Chain A"/>
    <property type="match status" value="1"/>
</dbReference>
<feature type="transmembrane region" description="Helical" evidence="2">
    <location>
        <begin position="807"/>
        <end position="826"/>
    </location>
</feature>
<dbReference type="PANTHER" id="PTHR43685">
    <property type="entry name" value="GLYCOSYLTRANSFERASE"/>
    <property type="match status" value="1"/>
</dbReference>
<keyword evidence="4" id="KW-1185">Reference proteome</keyword>
<dbReference type="STRING" id="211114.SAMN04489726_6637"/>
<keyword evidence="2" id="KW-0812">Transmembrane</keyword>
<protein>
    <submittedName>
        <fullName evidence="3">Glycosyltransferase, GT2 family</fullName>
    </submittedName>
</protein>
<keyword evidence="2" id="KW-1133">Transmembrane helix</keyword>
<evidence type="ECO:0000313" key="3">
    <source>
        <dbReference type="EMBL" id="SDN44279.1"/>
    </source>
</evidence>
<evidence type="ECO:0000256" key="2">
    <source>
        <dbReference type="SAM" id="Phobius"/>
    </source>
</evidence>
<feature type="transmembrane region" description="Helical" evidence="2">
    <location>
        <begin position="781"/>
        <end position="800"/>
    </location>
</feature>
<dbReference type="Pfam" id="PF13641">
    <property type="entry name" value="Glyco_tranf_2_3"/>
    <property type="match status" value="1"/>
</dbReference>
<feature type="transmembrane region" description="Helical" evidence="2">
    <location>
        <begin position="548"/>
        <end position="572"/>
    </location>
</feature>
<feature type="transmembrane region" description="Helical" evidence="2">
    <location>
        <begin position="484"/>
        <end position="503"/>
    </location>
</feature>
<feature type="region of interest" description="Disordered" evidence="1">
    <location>
        <begin position="402"/>
        <end position="426"/>
    </location>
</feature>
<keyword evidence="3" id="KW-0808">Transferase</keyword>
<dbReference type="eggNOG" id="COG1216">
    <property type="taxonomic scope" value="Bacteria"/>
</dbReference>
<dbReference type="SUPFAM" id="SSF53448">
    <property type="entry name" value="Nucleotide-diphospho-sugar transferases"/>
    <property type="match status" value="1"/>
</dbReference>
<dbReference type="GO" id="GO:0016740">
    <property type="term" value="F:transferase activity"/>
    <property type="evidence" value="ECO:0007669"/>
    <property type="project" value="UniProtKB-KW"/>
</dbReference>
<dbReference type="AlphaFoldDB" id="A0A1H0BF30"/>
<dbReference type="EMBL" id="LT629701">
    <property type="protein sequence ID" value="SDN44279.1"/>
    <property type="molecule type" value="Genomic_DNA"/>
</dbReference>
<accession>A0A1H0BF30</accession>
<dbReference type="InterPro" id="IPR029044">
    <property type="entry name" value="Nucleotide-diphossugar_trans"/>
</dbReference>
<reference evidence="3 4" key="1">
    <citation type="submission" date="2016-10" db="EMBL/GenBank/DDBJ databases">
        <authorList>
            <person name="de Groot N.N."/>
        </authorList>
    </citation>
    <scope>NUCLEOTIDE SEQUENCE [LARGE SCALE GENOMIC DNA]</scope>
    <source>
        <strain evidence="3 4">DSM 44149</strain>
    </source>
</reference>
<dbReference type="PANTHER" id="PTHR43685:SF3">
    <property type="entry name" value="SLR2126 PROTEIN"/>
    <property type="match status" value="1"/>
</dbReference>
<name>A0A1H0BF30_ALLAB</name>
<gene>
    <name evidence="3" type="ORF">SAMN04489726_6637</name>
</gene>
<feature type="transmembrane region" description="Helical" evidence="2">
    <location>
        <begin position="758"/>
        <end position="775"/>
    </location>
</feature>
<feature type="transmembrane region" description="Helical" evidence="2">
    <location>
        <begin position="593"/>
        <end position="613"/>
    </location>
</feature>
<feature type="transmembrane region" description="Helical" evidence="2">
    <location>
        <begin position="734"/>
        <end position="751"/>
    </location>
</feature>
<dbReference type="Proteomes" id="UP000183376">
    <property type="component" value="Chromosome I"/>
</dbReference>